<feature type="signal peptide" evidence="3">
    <location>
        <begin position="1"/>
        <end position="21"/>
    </location>
</feature>
<evidence type="ECO:0000313" key="5">
    <source>
        <dbReference type="Proteomes" id="UP001165060"/>
    </source>
</evidence>
<feature type="chain" id="PRO_5046969025" description="Transmembrane protein" evidence="3">
    <location>
        <begin position="22"/>
        <end position="169"/>
    </location>
</feature>
<dbReference type="Proteomes" id="UP001165060">
    <property type="component" value="Unassembled WGS sequence"/>
</dbReference>
<feature type="region of interest" description="Disordered" evidence="1">
    <location>
        <begin position="141"/>
        <end position="169"/>
    </location>
</feature>
<feature type="transmembrane region" description="Helical" evidence="2">
    <location>
        <begin position="72"/>
        <end position="93"/>
    </location>
</feature>
<accession>A0ABQ6M7V3</accession>
<reference evidence="4 5" key="1">
    <citation type="journal article" date="2023" name="Commun. Biol.">
        <title>Genome analysis of Parmales, the sister group of diatoms, reveals the evolutionary specialization of diatoms from phago-mixotrophs to photoautotrophs.</title>
        <authorList>
            <person name="Ban H."/>
            <person name="Sato S."/>
            <person name="Yoshikawa S."/>
            <person name="Yamada K."/>
            <person name="Nakamura Y."/>
            <person name="Ichinomiya M."/>
            <person name="Sato N."/>
            <person name="Blanc-Mathieu R."/>
            <person name="Endo H."/>
            <person name="Kuwata A."/>
            <person name="Ogata H."/>
        </authorList>
    </citation>
    <scope>NUCLEOTIDE SEQUENCE [LARGE SCALE GENOMIC DNA]</scope>
</reference>
<sequence>MTKFLLLTVLVISFLVLSADAFCGLSATAALAPRQALGRQALVIAPSPALPSPVLGRGGKRVSTTLHVDTQFIIGGGVALVGFGAGAAILALVERAGEKTMERGGLSEDAMTNFSGMFMEDTEQSTVSDVGGLAERLESALKKAGASSEEADLTEEEKAAKIAELDDGW</sequence>
<evidence type="ECO:0000313" key="4">
    <source>
        <dbReference type="EMBL" id="GMI21275.1"/>
    </source>
</evidence>
<organism evidence="4 5">
    <name type="scientific">Tetraparma gracilis</name>
    <dbReference type="NCBI Taxonomy" id="2962635"/>
    <lineage>
        <taxon>Eukaryota</taxon>
        <taxon>Sar</taxon>
        <taxon>Stramenopiles</taxon>
        <taxon>Ochrophyta</taxon>
        <taxon>Bolidophyceae</taxon>
        <taxon>Parmales</taxon>
        <taxon>Triparmaceae</taxon>
        <taxon>Tetraparma</taxon>
    </lineage>
</organism>
<keyword evidence="5" id="KW-1185">Reference proteome</keyword>
<feature type="compositionally biased region" description="Basic and acidic residues" evidence="1">
    <location>
        <begin position="156"/>
        <end position="169"/>
    </location>
</feature>
<evidence type="ECO:0000256" key="2">
    <source>
        <dbReference type="SAM" id="Phobius"/>
    </source>
</evidence>
<evidence type="ECO:0000256" key="3">
    <source>
        <dbReference type="SAM" id="SignalP"/>
    </source>
</evidence>
<dbReference type="EMBL" id="BRYB01001236">
    <property type="protein sequence ID" value="GMI21275.1"/>
    <property type="molecule type" value="Genomic_DNA"/>
</dbReference>
<evidence type="ECO:0008006" key="6">
    <source>
        <dbReference type="Google" id="ProtNLM"/>
    </source>
</evidence>
<keyword evidence="2" id="KW-0472">Membrane</keyword>
<keyword evidence="2" id="KW-1133">Transmembrane helix</keyword>
<protein>
    <recommendedName>
        <fullName evidence="6">Transmembrane protein</fullName>
    </recommendedName>
</protein>
<gene>
    <name evidence="4" type="ORF">TeGR_g5995</name>
</gene>
<evidence type="ECO:0000256" key="1">
    <source>
        <dbReference type="SAM" id="MobiDB-lite"/>
    </source>
</evidence>
<name>A0ABQ6M7V3_9STRA</name>
<keyword evidence="3" id="KW-0732">Signal</keyword>
<proteinExistence type="predicted"/>
<comment type="caution">
    <text evidence="4">The sequence shown here is derived from an EMBL/GenBank/DDBJ whole genome shotgun (WGS) entry which is preliminary data.</text>
</comment>
<keyword evidence="2" id="KW-0812">Transmembrane</keyword>